<sequence length="335" mass="35829">MAVAGPDPGSVFVDYRPASRRWWLVVGAAAAVAVLLLAGFAVRAAISPPAAAVRAFFQALADRDAEAVHDLVAPEIADPVAADAINDQVLADGYQPPEQWTVHDTTVEDRSAVAEVSYRLDGREHEVSMRLRRDDGPADRLLPRWLVVDAIGTLTLTEAPDEVTVNGHPVAAHEPHGPAVLPALPGGYEVAVPAGESLWQERSVAATVHPQRTTEVRVPLVVRSEVRDEVEQRISALLDECAERTELVPPGCPFGYAVLAAAEDVQWRIESYPRITVEPVEQHQETVLLVQSAEDGVAVVAGVRGLGGSFETRVPFPVSGTAAPRGGSIIFDPGW</sequence>
<reference evidence="2" key="1">
    <citation type="submission" date="2021-02" db="EMBL/GenBank/DDBJ databases">
        <title>Natrosporangium hydrolyticum gen. nov., sp. nov, a haloalkaliphilic actinobacterium from a soda solonchak soil.</title>
        <authorList>
            <person name="Sorokin D.Y."/>
            <person name="Khijniak T.V."/>
            <person name="Zakharycheva A.P."/>
            <person name="Boueva O.V."/>
            <person name="Ariskina E.V."/>
            <person name="Hahnke R.L."/>
            <person name="Bunk B."/>
            <person name="Sproer C."/>
            <person name="Schumann P."/>
            <person name="Evtushenko L.I."/>
            <person name="Kublanov I.V."/>
        </authorList>
    </citation>
    <scope>NUCLEOTIDE SEQUENCE</scope>
    <source>
        <strain evidence="2">DSM 106523</strain>
    </source>
</reference>
<dbReference type="KEGG" id="nhy:JQS43_04590"/>
<dbReference type="InterPro" id="IPR032710">
    <property type="entry name" value="NTF2-like_dom_sf"/>
</dbReference>
<name>A0A895YHU1_9ACTN</name>
<evidence type="ECO:0000313" key="3">
    <source>
        <dbReference type="Proteomes" id="UP000662857"/>
    </source>
</evidence>
<gene>
    <name evidence="2" type="ORF">JQS43_04590</name>
</gene>
<protein>
    <recommendedName>
        <fullName evidence="4">DUF4878 domain-containing protein</fullName>
    </recommendedName>
</protein>
<evidence type="ECO:0008006" key="4">
    <source>
        <dbReference type="Google" id="ProtNLM"/>
    </source>
</evidence>
<dbReference type="AlphaFoldDB" id="A0A895YHU1"/>
<dbReference type="RefSeq" id="WP_239677812.1">
    <property type="nucleotide sequence ID" value="NZ_CP070499.1"/>
</dbReference>
<evidence type="ECO:0000256" key="1">
    <source>
        <dbReference type="SAM" id="Phobius"/>
    </source>
</evidence>
<accession>A0A895YHU1</accession>
<keyword evidence="3" id="KW-1185">Reference proteome</keyword>
<dbReference type="SUPFAM" id="SSF54427">
    <property type="entry name" value="NTF2-like"/>
    <property type="match status" value="1"/>
</dbReference>
<proteinExistence type="predicted"/>
<feature type="transmembrane region" description="Helical" evidence="1">
    <location>
        <begin position="22"/>
        <end position="46"/>
    </location>
</feature>
<keyword evidence="1" id="KW-1133">Transmembrane helix</keyword>
<dbReference type="EMBL" id="CP070499">
    <property type="protein sequence ID" value="QSB15632.1"/>
    <property type="molecule type" value="Genomic_DNA"/>
</dbReference>
<keyword evidence="1" id="KW-0472">Membrane</keyword>
<organism evidence="2 3">
    <name type="scientific">Natronosporangium hydrolyticum</name>
    <dbReference type="NCBI Taxonomy" id="2811111"/>
    <lineage>
        <taxon>Bacteria</taxon>
        <taxon>Bacillati</taxon>
        <taxon>Actinomycetota</taxon>
        <taxon>Actinomycetes</taxon>
        <taxon>Micromonosporales</taxon>
        <taxon>Micromonosporaceae</taxon>
        <taxon>Natronosporangium</taxon>
    </lineage>
</organism>
<evidence type="ECO:0000313" key="2">
    <source>
        <dbReference type="EMBL" id="QSB15632.1"/>
    </source>
</evidence>
<keyword evidence="1" id="KW-0812">Transmembrane</keyword>
<dbReference type="Proteomes" id="UP000662857">
    <property type="component" value="Chromosome"/>
</dbReference>